<dbReference type="AlphaFoldDB" id="A0A8D5JGC1"/>
<keyword evidence="1" id="KW-0732">Signal</keyword>
<evidence type="ECO:0000313" key="3">
    <source>
        <dbReference type="Proteomes" id="UP000826725"/>
    </source>
</evidence>
<gene>
    <name evidence="2" type="ORF">DGMP_05920</name>
</gene>
<keyword evidence="3" id="KW-1185">Reference proteome</keyword>
<accession>A0A8D5JGC1</accession>
<reference evidence="2" key="1">
    <citation type="submission" date="2020-09" db="EMBL/GenBank/DDBJ databases">
        <title>Desulfogranum mesoprofundum gen. nov., sp. nov., a novel mesophilic, sulfate-reducing chemolithoautotroph isolated from a deep-sea hydrothermal vent chimney in the Suiyo Seamount.</title>
        <authorList>
            <person name="Hashimoto Y."/>
            <person name="Nakagawa S."/>
        </authorList>
    </citation>
    <scope>NUCLEOTIDE SEQUENCE</scope>
    <source>
        <strain evidence="2">KT2</strain>
    </source>
</reference>
<dbReference type="Proteomes" id="UP000826725">
    <property type="component" value="Chromosome"/>
</dbReference>
<dbReference type="KEGG" id="dbk:DGMP_05920"/>
<sequence length="201" mass="22695">MGLKKKKYRIMLPLVLMVFILFACGQAMSEAVDSATLEKQVADLQLGVNGYFVAHKLNEEQKILAGKNMAKKSYPGTFTFTDGDIHILVDGKRDIILAIYQKKEKVTGKELKNMVADLMMSFGDPTSEAHDQIIYWAYSKKGRISEDDYVDSKQEGTVQVIATVKFKSKLTFTAATGENAQENDIHWIISSPRLLEKFYNR</sequence>
<dbReference type="EMBL" id="AP024086">
    <property type="protein sequence ID" value="BCL59899.1"/>
    <property type="molecule type" value="Genomic_DNA"/>
</dbReference>
<evidence type="ECO:0008006" key="4">
    <source>
        <dbReference type="Google" id="ProtNLM"/>
    </source>
</evidence>
<proteinExistence type="predicted"/>
<evidence type="ECO:0000313" key="2">
    <source>
        <dbReference type="EMBL" id="BCL59899.1"/>
    </source>
</evidence>
<feature type="signal peptide" evidence="1">
    <location>
        <begin position="1"/>
        <end position="29"/>
    </location>
</feature>
<feature type="chain" id="PRO_5034584456" description="Lipoprotein" evidence="1">
    <location>
        <begin position="30"/>
        <end position="201"/>
    </location>
</feature>
<name>A0A8D5JGC1_9BACT</name>
<organism evidence="2 3">
    <name type="scientific">Desulfomarina profundi</name>
    <dbReference type="NCBI Taxonomy" id="2772557"/>
    <lineage>
        <taxon>Bacteria</taxon>
        <taxon>Pseudomonadati</taxon>
        <taxon>Thermodesulfobacteriota</taxon>
        <taxon>Desulfobulbia</taxon>
        <taxon>Desulfobulbales</taxon>
        <taxon>Desulfobulbaceae</taxon>
        <taxon>Desulfomarina</taxon>
    </lineage>
</organism>
<evidence type="ECO:0000256" key="1">
    <source>
        <dbReference type="SAM" id="SignalP"/>
    </source>
</evidence>
<protein>
    <recommendedName>
        <fullName evidence="4">Lipoprotein</fullName>
    </recommendedName>
</protein>
<dbReference type="RefSeq" id="WP_228856076.1">
    <property type="nucleotide sequence ID" value="NZ_AP024086.1"/>
</dbReference>